<evidence type="ECO:0000313" key="3">
    <source>
        <dbReference type="Proteomes" id="UP001187192"/>
    </source>
</evidence>
<dbReference type="AlphaFoldDB" id="A0AA88D9G5"/>
<feature type="region of interest" description="Disordered" evidence="1">
    <location>
        <begin position="1"/>
        <end position="69"/>
    </location>
</feature>
<keyword evidence="3" id="KW-1185">Reference proteome</keyword>
<name>A0AA88D9G5_FICCA</name>
<feature type="compositionally biased region" description="Polar residues" evidence="1">
    <location>
        <begin position="1"/>
        <end position="15"/>
    </location>
</feature>
<evidence type="ECO:0000313" key="2">
    <source>
        <dbReference type="EMBL" id="GMN49495.1"/>
    </source>
</evidence>
<accession>A0AA88D9G5</accession>
<evidence type="ECO:0000256" key="1">
    <source>
        <dbReference type="SAM" id="MobiDB-lite"/>
    </source>
</evidence>
<dbReference type="EMBL" id="BTGU01000031">
    <property type="protein sequence ID" value="GMN49495.1"/>
    <property type="molecule type" value="Genomic_DNA"/>
</dbReference>
<proteinExistence type="predicted"/>
<organism evidence="2 3">
    <name type="scientific">Ficus carica</name>
    <name type="common">Common fig</name>
    <dbReference type="NCBI Taxonomy" id="3494"/>
    <lineage>
        <taxon>Eukaryota</taxon>
        <taxon>Viridiplantae</taxon>
        <taxon>Streptophyta</taxon>
        <taxon>Embryophyta</taxon>
        <taxon>Tracheophyta</taxon>
        <taxon>Spermatophyta</taxon>
        <taxon>Magnoliopsida</taxon>
        <taxon>eudicotyledons</taxon>
        <taxon>Gunneridae</taxon>
        <taxon>Pentapetalae</taxon>
        <taxon>rosids</taxon>
        <taxon>fabids</taxon>
        <taxon>Rosales</taxon>
        <taxon>Moraceae</taxon>
        <taxon>Ficeae</taxon>
        <taxon>Ficus</taxon>
    </lineage>
</organism>
<protein>
    <submittedName>
        <fullName evidence="2">Uncharacterized protein</fullName>
    </submittedName>
</protein>
<comment type="caution">
    <text evidence="2">The sequence shown here is derived from an EMBL/GenBank/DDBJ whole genome shotgun (WGS) entry which is preliminary data.</text>
</comment>
<gene>
    <name evidence="2" type="ORF">TIFTF001_018662</name>
</gene>
<feature type="compositionally biased region" description="Low complexity" evidence="1">
    <location>
        <begin position="16"/>
        <end position="60"/>
    </location>
</feature>
<dbReference type="Proteomes" id="UP001187192">
    <property type="component" value="Unassembled WGS sequence"/>
</dbReference>
<reference evidence="2" key="1">
    <citation type="submission" date="2023-07" db="EMBL/GenBank/DDBJ databases">
        <title>draft genome sequence of fig (Ficus carica).</title>
        <authorList>
            <person name="Takahashi T."/>
            <person name="Nishimura K."/>
        </authorList>
    </citation>
    <scope>NUCLEOTIDE SEQUENCE</scope>
</reference>
<sequence>MEYLNIMNSSPYNRVTQTSSSSSSSSTTGSNLNPSNNSFTSGWSKNFQSSSSSNGQFDQGSNKKHGDQEISGEIILSSGELDLRNLSKVLGDIYGALGGIFSVGIPI</sequence>